<evidence type="ECO:0000256" key="3">
    <source>
        <dbReference type="ARBA" id="ARBA00022630"/>
    </source>
</evidence>
<keyword evidence="2 9" id="KW-0820">tRNA-binding</keyword>
<comment type="catalytic activity">
    <reaction evidence="9">
        <text>5,6-dihydrouridine(16) in tRNA + NAD(+) = uridine(16) in tRNA + NADH + H(+)</text>
        <dbReference type="Rhea" id="RHEA:53380"/>
        <dbReference type="Rhea" id="RHEA-COMP:13543"/>
        <dbReference type="Rhea" id="RHEA-COMP:13544"/>
        <dbReference type="ChEBI" id="CHEBI:15378"/>
        <dbReference type="ChEBI" id="CHEBI:57540"/>
        <dbReference type="ChEBI" id="CHEBI:57945"/>
        <dbReference type="ChEBI" id="CHEBI:65315"/>
        <dbReference type="ChEBI" id="CHEBI:74443"/>
    </reaction>
</comment>
<feature type="binding site" evidence="12">
    <location>
        <position position="173"/>
    </location>
    <ligand>
        <name>FMN</name>
        <dbReference type="ChEBI" id="CHEBI:58210"/>
    </ligand>
</feature>
<organism evidence="14 15">
    <name type="scientific">Frischella perrara</name>
    <dbReference type="NCBI Taxonomy" id="1267021"/>
    <lineage>
        <taxon>Bacteria</taxon>
        <taxon>Pseudomonadati</taxon>
        <taxon>Pseudomonadota</taxon>
        <taxon>Gammaproteobacteria</taxon>
        <taxon>Orbales</taxon>
        <taxon>Orbaceae</taxon>
        <taxon>Frischella</taxon>
    </lineage>
</organism>
<dbReference type="HOGENOM" id="CLU_013299_0_4_6"/>
<evidence type="ECO:0000256" key="4">
    <source>
        <dbReference type="ARBA" id="ARBA00022643"/>
    </source>
</evidence>
<evidence type="ECO:0000313" key="14">
    <source>
        <dbReference type="EMBL" id="AJA45146.1"/>
    </source>
</evidence>
<dbReference type="RefSeq" id="WP_039104856.1">
    <property type="nucleotide sequence ID" value="NZ_CP009056.1"/>
</dbReference>
<feature type="site" description="Interacts with tRNA; defines subfamily-specific binding signature" evidence="9">
    <location>
        <position position="281"/>
    </location>
</feature>
<dbReference type="InterPro" id="IPR013785">
    <property type="entry name" value="Aldolase_TIM"/>
</dbReference>
<dbReference type="GO" id="GO:0050660">
    <property type="term" value="F:flavin adenine dinucleotide binding"/>
    <property type="evidence" value="ECO:0007669"/>
    <property type="project" value="InterPro"/>
</dbReference>
<keyword evidence="12" id="KW-0547">Nucleotide-binding</keyword>
<dbReference type="SUPFAM" id="SSF51395">
    <property type="entry name" value="FMN-linked oxidoreductases"/>
    <property type="match status" value="1"/>
</dbReference>
<feature type="binding site" evidence="9 12">
    <location>
        <position position="144"/>
    </location>
    <ligand>
        <name>FMN</name>
        <dbReference type="ChEBI" id="CHEBI:58210"/>
    </ligand>
</feature>
<dbReference type="GO" id="GO:0010181">
    <property type="term" value="F:FMN binding"/>
    <property type="evidence" value="ECO:0007669"/>
    <property type="project" value="UniProtKB-UniRule"/>
</dbReference>
<dbReference type="InterPro" id="IPR001269">
    <property type="entry name" value="DUS_fam"/>
</dbReference>
<dbReference type="Gene3D" id="1.20.225.30">
    <property type="entry name" value="Dihydrouridine synthase, C-terminal recognition domain"/>
    <property type="match status" value="1"/>
</dbReference>
<keyword evidence="4 9" id="KW-0288">FMN</keyword>
<feature type="binding site" evidence="9">
    <location>
        <begin position="205"/>
        <end position="207"/>
    </location>
    <ligand>
        <name>FMN</name>
        <dbReference type="ChEBI" id="CHEBI:58210"/>
    </ligand>
</feature>
<dbReference type="AlphaFoldDB" id="A0A0A7S7A1"/>
<dbReference type="GO" id="GO:0102262">
    <property type="term" value="F:tRNA-dihydrouridine16 synthase activity"/>
    <property type="evidence" value="ECO:0007669"/>
    <property type="project" value="RHEA"/>
</dbReference>
<evidence type="ECO:0000256" key="8">
    <source>
        <dbReference type="ARBA" id="ARBA00023002"/>
    </source>
</evidence>
<evidence type="ECO:0000256" key="10">
    <source>
        <dbReference type="PIRNR" id="PIRNR006621"/>
    </source>
</evidence>
<dbReference type="CDD" id="cd02801">
    <property type="entry name" value="DUS_like_FMN"/>
    <property type="match status" value="1"/>
</dbReference>
<name>A0A0A7S7A1_FRIPE</name>
<evidence type="ECO:0000256" key="6">
    <source>
        <dbReference type="ARBA" id="ARBA00022857"/>
    </source>
</evidence>
<evidence type="ECO:0000256" key="12">
    <source>
        <dbReference type="PIRSR" id="PIRSR006621-2"/>
    </source>
</evidence>
<dbReference type="InterPro" id="IPR042270">
    <property type="entry name" value="DusC_C"/>
</dbReference>
<feature type="binding site" evidence="9 12">
    <location>
        <begin position="229"/>
        <end position="230"/>
    </location>
    <ligand>
        <name>FMN</name>
        <dbReference type="ChEBI" id="CHEBI:58210"/>
    </ligand>
</feature>
<evidence type="ECO:0000256" key="9">
    <source>
        <dbReference type="HAMAP-Rule" id="MF_02043"/>
    </source>
</evidence>
<accession>A0A0A7S7A1</accession>
<keyword evidence="8 9" id="KW-0560">Oxidoreductase</keyword>
<dbReference type="Proteomes" id="UP000030901">
    <property type="component" value="Chromosome"/>
</dbReference>
<feature type="active site" description="Proton donor" evidence="9 11">
    <location>
        <position position="103"/>
    </location>
</feature>
<feature type="site" description="Interacts with tRNA" evidence="9">
    <location>
        <position position="100"/>
    </location>
</feature>
<dbReference type="InterPro" id="IPR035587">
    <property type="entry name" value="DUS-like_FMN-bd"/>
</dbReference>
<keyword evidence="7 9" id="KW-0694">RNA-binding</keyword>
<feature type="domain" description="DUS-like FMN-binding" evidence="13">
    <location>
        <begin position="9"/>
        <end position="310"/>
    </location>
</feature>
<sequence length="321" mass="36145">MSIKFNQIILAPMEGVLDYYVRDLLTKINQFDYCVTEFVRVTHHLLTKKTYYRLCPELHHGGKTKSGTPVRIQLLGQAPDLMAENAALAIELGSYGIDINCGCPAKTVVGSQGGAYLLKSPQLIYQITKKVRQNIGLNVPLSVKIRLGFDDKSQCFDIADAVEQAGASEIVIHGRTKVDGYQPDKIDWLTIGKIKNRLTIPVIANGEIMTRQSAQQCIAQSQTTNIMLGRGILTIPNLGNVIRNEEFPLSWDEVLLLLQQYAQSDSVDESISHKPLYFSSRIKQWLSYLKQHYSQAHQLLQQIRTLKTQQDIIDGLQNYKI</sequence>
<dbReference type="Pfam" id="PF01207">
    <property type="entry name" value="Dus"/>
    <property type="match status" value="1"/>
</dbReference>
<evidence type="ECO:0000256" key="7">
    <source>
        <dbReference type="ARBA" id="ARBA00022884"/>
    </source>
</evidence>
<dbReference type="EMBL" id="CP009056">
    <property type="protein sequence ID" value="AJA45146.1"/>
    <property type="molecule type" value="Genomic_DNA"/>
</dbReference>
<dbReference type="KEGG" id="fpp:FPB0191_01326"/>
<protein>
    <recommendedName>
        <fullName evidence="9">tRNA-dihydrouridine(16) synthase</fullName>
        <ecNumber evidence="9">1.3.1.-</ecNumber>
    </recommendedName>
    <alternativeName>
        <fullName evidence="9">U16-specific dihydrouridine synthase</fullName>
        <shortName evidence="9">U16-specific Dus</shortName>
    </alternativeName>
    <alternativeName>
        <fullName evidence="9">tRNA-dihydrouridine synthase C</fullName>
    </alternativeName>
</protein>
<dbReference type="InterPro" id="IPR018517">
    <property type="entry name" value="tRNA_hU_synthase_CS"/>
</dbReference>
<dbReference type="PIRSF" id="PIRSF006621">
    <property type="entry name" value="Dus"/>
    <property type="match status" value="1"/>
</dbReference>
<keyword evidence="5 9" id="KW-0819">tRNA processing</keyword>
<feature type="site" description="Interacts with tRNA" evidence="9">
    <location>
        <position position="181"/>
    </location>
</feature>
<comment type="similarity">
    <text evidence="9">Belongs to the Dus family. DusC subfamily.</text>
</comment>
<evidence type="ECO:0000259" key="13">
    <source>
        <dbReference type="Pfam" id="PF01207"/>
    </source>
</evidence>
<proteinExistence type="inferred from homology"/>
<feature type="site" description="Interacts with tRNA" evidence="9">
    <location>
        <position position="288"/>
    </location>
</feature>
<evidence type="ECO:0000256" key="11">
    <source>
        <dbReference type="PIRSR" id="PIRSR006621-1"/>
    </source>
</evidence>
<keyword evidence="3 9" id="KW-0285">Flavoprotein</keyword>
<dbReference type="PANTHER" id="PTHR11082:SF26">
    <property type="entry name" value="TRNA-DIHYDROURIDINE(16) SYNTHASE"/>
    <property type="match status" value="1"/>
</dbReference>
<feature type="site" description="Interacts with tRNA; defines subfamily-specific binding signature" evidence="9">
    <location>
        <position position="304"/>
    </location>
</feature>
<evidence type="ECO:0000313" key="15">
    <source>
        <dbReference type="Proteomes" id="UP000030901"/>
    </source>
</evidence>
<dbReference type="EC" id="1.3.1.-" evidence="9"/>
<dbReference type="NCBIfam" id="NF007838">
    <property type="entry name" value="PRK10550.1"/>
    <property type="match status" value="1"/>
</dbReference>
<dbReference type="HAMAP" id="MF_02043">
    <property type="entry name" value="DusC_subfam"/>
    <property type="match status" value="1"/>
</dbReference>
<evidence type="ECO:0000256" key="1">
    <source>
        <dbReference type="ARBA" id="ARBA00001917"/>
    </source>
</evidence>
<keyword evidence="15" id="KW-1185">Reference proteome</keyword>
<dbReference type="GO" id="GO:0000049">
    <property type="term" value="F:tRNA binding"/>
    <property type="evidence" value="ECO:0007669"/>
    <property type="project" value="UniProtKB-UniRule"/>
</dbReference>
<comment type="catalytic activity">
    <reaction evidence="9">
        <text>5,6-dihydrouridine(16) in tRNA + NADP(+) = uridine(16) in tRNA + NADPH + H(+)</text>
        <dbReference type="Rhea" id="RHEA:53376"/>
        <dbReference type="Rhea" id="RHEA-COMP:13543"/>
        <dbReference type="Rhea" id="RHEA-COMP:13544"/>
        <dbReference type="ChEBI" id="CHEBI:15378"/>
        <dbReference type="ChEBI" id="CHEBI:57783"/>
        <dbReference type="ChEBI" id="CHEBI:58349"/>
        <dbReference type="ChEBI" id="CHEBI:65315"/>
        <dbReference type="ChEBI" id="CHEBI:74443"/>
    </reaction>
</comment>
<evidence type="ECO:0000256" key="5">
    <source>
        <dbReference type="ARBA" id="ARBA00022694"/>
    </source>
</evidence>
<dbReference type="PANTHER" id="PTHR11082">
    <property type="entry name" value="TRNA-DIHYDROURIDINE SYNTHASE"/>
    <property type="match status" value="1"/>
</dbReference>
<reference evidence="14 15" key="1">
    <citation type="journal article" date="2014" name="Appl. Environ. Microbiol.">
        <title>Gut symbionts from distinct hosts exhibit genotoxic activity via divergent colibactin biosynthetic pathways.</title>
        <authorList>
            <person name="Engel P."/>
            <person name="Vizcaino M.I."/>
            <person name="Crawford J.M."/>
        </authorList>
    </citation>
    <scope>NUCLEOTIDE SEQUENCE [LARGE SCALE GENOMIC DNA]</scope>
    <source>
        <strain evidence="14 15">PEB0191</strain>
    </source>
</reference>
<dbReference type="PROSITE" id="PS01136">
    <property type="entry name" value="UPF0034"/>
    <property type="match status" value="1"/>
</dbReference>
<feature type="site" description="Interacts with tRNA; defines subfamily-specific binding signature" evidence="9">
    <location>
        <position position="283"/>
    </location>
</feature>
<dbReference type="STRING" id="1267021.FPB0191_01326"/>
<dbReference type="OrthoDB" id="5289281at2"/>
<feature type="site" description="Interacts with tRNA; defines subfamily-specific binding signature" evidence="9">
    <location>
        <position position="40"/>
    </location>
</feature>
<feature type="binding site" evidence="9 12">
    <location>
        <position position="73"/>
    </location>
    <ligand>
        <name>FMN</name>
        <dbReference type="ChEBI" id="CHEBI:58210"/>
    </ligand>
</feature>
<dbReference type="InterPro" id="IPR032886">
    <property type="entry name" value="DusC"/>
</dbReference>
<comment type="cofactor">
    <cofactor evidence="1 9 10 12">
        <name>FMN</name>
        <dbReference type="ChEBI" id="CHEBI:58210"/>
    </cofactor>
</comment>
<comment type="function">
    <text evidence="9">Catalyzes the synthesis of 5,6-dihydrouridine (D), a modified base found in the D-loop of most tRNAs, via the reduction of the C5-C6 double bond in target uridines. Specifically modifies U16 in tRNAs.</text>
</comment>
<dbReference type="Gene3D" id="3.20.20.70">
    <property type="entry name" value="Aldolase class I"/>
    <property type="match status" value="1"/>
</dbReference>
<evidence type="ECO:0000256" key="2">
    <source>
        <dbReference type="ARBA" id="ARBA00022555"/>
    </source>
</evidence>
<gene>
    <name evidence="9" type="primary">dusC</name>
    <name evidence="14" type="ORF">FPB0191_01326</name>
</gene>
<comment type="similarity">
    <text evidence="10">Belongs to the dus family.</text>
</comment>
<keyword evidence="6 9" id="KW-0521">NADP</keyword>